<evidence type="ECO:0000256" key="2">
    <source>
        <dbReference type="ARBA" id="ARBA00012229"/>
    </source>
</evidence>
<proteinExistence type="inferred from homology"/>
<keyword evidence="10" id="KW-0813">Transport</keyword>
<keyword evidence="5" id="KW-0479">Metal-binding</keyword>
<dbReference type="PROSITE" id="PS01033">
    <property type="entry name" value="GLOBIN"/>
    <property type="match status" value="1"/>
</dbReference>
<evidence type="ECO:0000259" key="12">
    <source>
        <dbReference type="PROSITE" id="PS51384"/>
    </source>
</evidence>
<dbReference type="InterPro" id="IPR000971">
    <property type="entry name" value="Globin"/>
</dbReference>
<dbReference type="FunFam" id="1.10.490.10:FF:000003">
    <property type="entry name" value="Flavohemoprotein"/>
    <property type="match status" value="1"/>
</dbReference>
<keyword evidence="7" id="KW-0520">NAD</keyword>
<dbReference type="GO" id="GO:0071949">
    <property type="term" value="F:FAD binding"/>
    <property type="evidence" value="ECO:0007669"/>
    <property type="project" value="TreeGrafter"/>
</dbReference>
<organism evidence="13 14">
    <name type="scientific">Streptomyces angustmyceticus</name>
    <dbReference type="NCBI Taxonomy" id="285578"/>
    <lineage>
        <taxon>Bacteria</taxon>
        <taxon>Bacillati</taxon>
        <taxon>Actinomycetota</taxon>
        <taxon>Actinomycetes</taxon>
        <taxon>Kitasatosporales</taxon>
        <taxon>Streptomycetaceae</taxon>
        <taxon>Streptomyces</taxon>
    </lineage>
</organism>
<evidence type="ECO:0000256" key="9">
    <source>
        <dbReference type="ARBA" id="ARBA00049433"/>
    </source>
</evidence>
<dbReference type="InterPro" id="IPR039261">
    <property type="entry name" value="FNR_nucleotide-bd"/>
</dbReference>
<feature type="domain" description="Globin" evidence="11">
    <location>
        <begin position="1"/>
        <end position="141"/>
    </location>
</feature>
<dbReference type="InterPro" id="IPR017938">
    <property type="entry name" value="Riboflavin_synthase-like_b-brl"/>
</dbReference>
<dbReference type="EC" id="1.14.12.17" evidence="2"/>
<dbReference type="InterPro" id="IPR012292">
    <property type="entry name" value="Globin/Proto"/>
</dbReference>
<keyword evidence="3 10" id="KW-0349">Heme</keyword>
<dbReference type="GO" id="GO:0019825">
    <property type="term" value="F:oxygen binding"/>
    <property type="evidence" value="ECO:0007669"/>
    <property type="project" value="InterPro"/>
</dbReference>
<dbReference type="CDD" id="cd06184">
    <property type="entry name" value="flavohem_like_fad_nad_binding"/>
    <property type="match status" value="1"/>
</dbReference>
<dbReference type="GO" id="GO:0005344">
    <property type="term" value="F:oxygen carrier activity"/>
    <property type="evidence" value="ECO:0007669"/>
    <property type="project" value="UniProtKB-KW"/>
</dbReference>
<evidence type="ECO:0000256" key="5">
    <source>
        <dbReference type="ARBA" id="ARBA00022723"/>
    </source>
</evidence>
<feature type="domain" description="FAD-binding FR-type" evidence="12">
    <location>
        <begin position="153"/>
        <end position="268"/>
    </location>
</feature>
<evidence type="ECO:0000259" key="11">
    <source>
        <dbReference type="PROSITE" id="PS01033"/>
    </source>
</evidence>
<dbReference type="EMBL" id="BLAG01000004">
    <property type="protein sequence ID" value="GES28197.1"/>
    <property type="molecule type" value="Genomic_DNA"/>
</dbReference>
<comment type="catalytic activity">
    <reaction evidence="8">
        <text>2 nitric oxide + NADH + 2 O2 = 2 nitrate + NAD(+) + H(+)</text>
        <dbReference type="Rhea" id="RHEA:19469"/>
        <dbReference type="ChEBI" id="CHEBI:15378"/>
        <dbReference type="ChEBI" id="CHEBI:15379"/>
        <dbReference type="ChEBI" id="CHEBI:16480"/>
        <dbReference type="ChEBI" id="CHEBI:17632"/>
        <dbReference type="ChEBI" id="CHEBI:57540"/>
        <dbReference type="ChEBI" id="CHEBI:57945"/>
        <dbReference type="EC" id="1.14.12.17"/>
    </reaction>
</comment>
<dbReference type="GO" id="GO:0051537">
    <property type="term" value="F:2 iron, 2 sulfur cluster binding"/>
    <property type="evidence" value="ECO:0007669"/>
    <property type="project" value="UniProtKB-KW"/>
</dbReference>
<comment type="similarity">
    <text evidence="10">Belongs to the globin family.</text>
</comment>
<evidence type="ECO:0000256" key="3">
    <source>
        <dbReference type="ARBA" id="ARBA00022617"/>
    </source>
</evidence>
<evidence type="ECO:0000256" key="4">
    <source>
        <dbReference type="ARBA" id="ARBA00022621"/>
    </source>
</evidence>
<dbReference type="Gene3D" id="1.10.490.10">
    <property type="entry name" value="Globins"/>
    <property type="match status" value="1"/>
</dbReference>
<dbReference type="GO" id="GO:0020037">
    <property type="term" value="F:heme binding"/>
    <property type="evidence" value="ECO:0007669"/>
    <property type="project" value="InterPro"/>
</dbReference>
<dbReference type="RefSeq" id="WP_152104238.1">
    <property type="nucleotide sequence ID" value="NZ_BLAG01000004.1"/>
</dbReference>
<keyword evidence="4 10" id="KW-0561">Oxygen transport</keyword>
<evidence type="ECO:0000256" key="6">
    <source>
        <dbReference type="ARBA" id="ARBA00023004"/>
    </source>
</evidence>
<evidence type="ECO:0000256" key="8">
    <source>
        <dbReference type="ARBA" id="ARBA00048649"/>
    </source>
</evidence>
<evidence type="ECO:0000256" key="7">
    <source>
        <dbReference type="ARBA" id="ARBA00023027"/>
    </source>
</evidence>
<evidence type="ECO:0000313" key="14">
    <source>
        <dbReference type="Proteomes" id="UP000325598"/>
    </source>
</evidence>
<gene>
    <name evidence="13" type="ORF">San01_06840</name>
</gene>
<name>A0A5J4L1E0_9ACTN</name>
<dbReference type="SUPFAM" id="SSF52343">
    <property type="entry name" value="Ferredoxin reductase-like, C-terminal NADP-linked domain"/>
    <property type="match status" value="1"/>
</dbReference>
<dbReference type="CDD" id="cd14782">
    <property type="entry name" value="FHb-globin_2"/>
    <property type="match status" value="1"/>
</dbReference>
<dbReference type="Proteomes" id="UP000325598">
    <property type="component" value="Unassembled WGS sequence"/>
</dbReference>
<sequence length="435" mass="46793">MLSPKSAETVRATLPAVSGALGEITTLFYEKLFAAHPELLRHLFNRGNQANGGQQQALAGAVATFARHLIEHPDRRPDAVLTRIAHKHASLGVRPDQYPVVREHLFAAIAEVLGDAVNDEAVRAWDEVYWLMAHALIAVEKRLLDEAGVPDGEVWRPYRVAARIEETAEVATFILRPADGGPVPSSRPGQYVSVRVQLPDGARQIRQYSLSGQPDDGLQISVKRVAGGRRPGVPSEDPAGEVSGHLHTHVHGGETLHVSPPFGDVVLGDDGEGPLLFASAGIGCTPMMAMLAHLAATGSRRRVIAAHADRSPATHPFRTDLHRLTGKLPDATAELWYEDQLPHEDGLPGGKERMGWRTGDVEEMTEVADMAEAAADPVTVRSGKMDLTRIAVPAGTTAYLCGPVPFMKAVRTQLLASGVPASRIHYEVFGPDLGL</sequence>
<protein>
    <recommendedName>
        <fullName evidence="2">nitric oxide dioxygenase</fullName>
        <ecNumber evidence="2">1.14.12.17</ecNumber>
    </recommendedName>
</protein>
<dbReference type="SUPFAM" id="SSF63380">
    <property type="entry name" value="Riboflavin synthase domain-like"/>
    <property type="match status" value="1"/>
</dbReference>
<accession>A0A5J4L1E0</accession>
<dbReference type="OrthoDB" id="9801223at2"/>
<dbReference type="InterPro" id="IPR009050">
    <property type="entry name" value="Globin-like_sf"/>
</dbReference>
<dbReference type="Gene3D" id="3.40.50.80">
    <property type="entry name" value="Nucleotide-binding domain of ferredoxin-NADP reductase (FNR) module"/>
    <property type="match status" value="1"/>
</dbReference>
<dbReference type="PANTHER" id="PTHR43396">
    <property type="entry name" value="FLAVOHEMOPROTEIN"/>
    <property type="match status" value="1"/>
</dbReference>
<dbReference type="AlphaFoldDB" id="A0A5J4L1E0"/>
<dbReference type="GO" id="GO:0071500">
    <property type="term" value="P:cellular response to nitrosative stress"/>
    <property type="evidence" value="ECO:0007669"/>
    <property type="project" value="TreeGrafter"/>
</dbReference>
<dbReference type="GO" id="GO:0046210">
    <property type="term" value="P:nitric oxide catabolic process"/>
    <property type="evidence" value="ECO:0007669"/>
    <property type="project" value="TreeGrafter"/>
</dbReference>
<evidence type="ECO:0000313" key="13">
    <source>
        <dbReference type="EMBL" id="GES28197.1"/>
    </source>
</evidence>
<dbReference type="PANTHER" id="PTHR43396:SF3">
    <property type="entry name" value="FLAVOHEMOPROTEIN"/>
    <property type="match status" value="1"/>
</dbReference>
<dbReference type="SUPFAM" id="SSF46458">
    <property type="entry name" value="Globin-like"/>
    <property type="match status" value="1"/>
</dbReference>
<dbReference type="PROSITE" id="PS51384">
    <property type="entry name" value="FAD_FR"/>
    <property type="match status" value="1"/>
</dbReference>
<keyword evidence="14" id="KW-1185">Reference proteome</keyword>
<dbReference type="GeneID" id="96749417"/>
<comment type="catalytic activity">
    <reaction evidence="9">
        <text>2 nitric oxide + NADPH + 2 O2 = 2 nitrate + NADP(+) + H(+)</text>
        <dbReference type="Rhea" id="RHEA:19465"/>
        <dbReference type="ChEBI" id="CHEBI:15378"/>
        <dbReference type="ChEBI" id="CHEBI:15379"/>
        <dbReference type="ChEBI" id="CHEBI:16480"/>
        <dbReference type="ChEBI" id="CHEBI:17632"/>
        <dbReference type="ChEBI" id="CHEBI:57783"/>
        <dbReference type="ChEBI" id="CHEBI:58349"/>
        <dbReference type="EC" id="1.14.12.17"/>
    </reaction>
</comment>
<evidence type="ECO:0000256" key="1">
    <source>
        <dbReference type="ARBA" id="ARBA00006401"/>
    </source>
</evidence>
<comment type="caution">
    <text evidence="13">The sequence shown here is derived from an EMBL/GenBank/DDBJ whole genome shotgun (WGS) entry which is preliminary data.</text>
</comment>
<reference evidence="13 14" key="1">
    <citation type="submission" date="2019-10" db="EMBL/GenBank/DDBJ databases">
        <title>Whole genome shotgun sequence of Streptomyces angustmyceticus NBRC 3934.</title>
        <authorList>
            <person name="Hosoyama A."/>
            <person name="Ichikawa N."/>
            <person name="Kimura A."/>
            <person name="Kitahashi Y."/>
            <person name="Komaki H."/>
            <person name="Uohara A."/>
        </authorList>
    </citation>
    <scope>NUCLEOTIDE SEQUENCE [LARGE SCALE GENOMIC DNA]</scope>
    <source>
        <strain evidence="13 14">NBRC 3934</strain>
    </source>
</reference>
<dbReference type="Pfam" id="PF00042">
    <property type="entry name" value="Globin"/>
    <property type="match status" value="1"/>
</dbReference>
<dbReference type="GO" id="GO:0008941">
    <property type="term" value="F:nitric oxide dioxygenase NAD(P)H activity"/>
    <property type="evidence" value="ECO:0007669"/>
    <property type="project" value="UniProtKB-EC"/>
</dbReference>
<dbReference type="InterPro" id="IPR017927">
    <property type="entry name" value="FAD-bd_FR_type"/>
</dbReference>
<dbReference type="GO" id="GO:0046872">
    <property type="term" value="F:metal ion binding"/>
    <property type="evidence" value="ECO:0007669"/>
    <property type="project" value="UniProtKB-KW"/>
</dbReference>
<keyword evidence="6" id="KW-0408">Iron</keyword>
<comment type="similarity">
    <text evidence="1">In the C-terminal section; belongs to the flavoprotein pyridine nucleotide cytochrome reductase family.</text>
</comment>
<evidence type="ECO:0000256" key="10">
    <source>
        <dbReference type="RuleBase" id="RU000356"/>
    </source>
</evidence>
<dbReference type="Gene3D" id="2.40.30.10">
    <property type="entry name" value="Translation factors"/>
    <property type="match status" value="1"/>
</dbReference>